<protein>
    <recommendedName>
        <fullName evidence="4">SmpA / OmlA family protein</fullName>
    </recommendedName>
</protein>
<accession>A0A9X4RUK3</accession>
<feature type="transmembrane region" description="Helical" evidence="1">
    <location>
        <begin position="36"/>
        <end position="63"/>
    </location>
</feature>
<keyword evidence="3" id="KW-1185">Reference proteome</keyword>
<name>A0A9X4RUK3_9FLAO</name>
<organism evidence="2 3">
    <name type="scientific">Profundicola chukchiensis</name>
    <dbReference type="NCBI Taxonomy" id="2961959"/>
    <lineage>
        <taxon>Bacteria</taxon>
        <taxon>Pseudomonadati</taxon>
        <taxon>Bacteroidota</taxon>
        <taxon>Flavobacteriia</taxon>
        <taxon>Flavobacteriales</taxon>
        <taxon>Weeksellaceae</taxon>
        <taxon>Profundicola</taxon>
    </lineage>
</organism>
<feature type="transmembrane region" description="Helical" evidence="1">
    <location>
        <begin position="6"/>
        <end position="24"/>
    </location>
</feature>
<keyword evidence="1" id="KW-0472">Membrane</keyword>
<dbReference type="AlphaFoldDB" id="A0A9X4RUK3"/>
<dbReference type="Proteomes" id="UP001152599">
    <property type="component" value="Unassembled WGS sequence"/>
</dbReference>
<evidence type="ECO:0000313" key="3">
    <source>
        <dbReference type="Proteomes" id="UP001152599"/>
    </source>
</evidence>
<gene>
    <name evidence="2" type="ORF">NMK71_07445</name>
</gene>
<keyword evidence="1" id="KW-0812">Transmembrane</keyword>
<dbReference type="EMBL" id="JANCMU010000003">
    <property type="protein sequence ID" value="MDG4946243.1"/>
    <property type="molecule type" value="Genomic_DNA"/>
</dbReference>
<keyword evidence="1" id="KW-1133">Transmembrane helix</keyword>
<proteinExistence type="predicted"/>
<evidence type="ECO:0008006" key="4">
    <source>
        <dbReference type="Google" id="ProtNLM"/>
    </source>
</evidence>
<evidence type="ECO:0000256" key="1">
    <source>
        <dbReference type="SAM" id="Phobius"/>
    </source>
</evidence>
<comment type="caution">
    <text evidence="2">The sequence shown here is derived from an EMBL/GenBank/DDBJ whole genome shotgun (WGS) entry which is preliminary data.</text>
</comment>
<evidence type="ECO:0000313" key="2">
    <source>
        <dbReference type="EMBL" id="MDG4946243.1"/>
    </source>
</evidence>
<dbReference type="RefSeq" id="WP_304420713.1">
    <property type="nucleotide sequence ID" value="NZ_JANCMU010000003.1"/>
</dbReference>
<reference evidence="2" key="1">
    <citation type="submission" date="2022-07" db="EMBL/GenBank/DDBJ databases">
        <title>Description and genome-wide analysis of Profundicola chukchiensis gen. nov., sp. nov., marine bacteria isolated from bottom sediments of the Chukchi Sea.</title>
        <authorList>
            <person name="Romanenko L."/>
            <person name="Otstavnykh N."/>
            <person name="Kurilenko V."/>
            <person name="Eremeev V."/>
            <person name="Velansky P."/>
            <person name="Mikhailov V."/>
            <person name="Isaeva M."/>
        </authorList>
    </citation>
    <scope>NUCLEOTIDE SEQUENCE</scope>
    <source>
        <strain evidence="2">KMM 9713</strain>
    </source>
</reference>
<sequence>MSPEVPIIVIIIATPTFFILRLILKRFIKNKKTRNWTSIFGTIIIAPILYIGLVMAFFSYLFYEPQYDFEKDRWFADKNTRFEMRDDLVNSGILKGKSKSEVIELIGNSESADSTDIWTYDLGTSGAGFGWQFNSLILTFENGKVSDVKKQEIVD</sequence>